<name>A0A2T0MK69_9ACTN</name>
<gene>
    <name evidence="1" type="ORF">B0I32_1241</name>
</gene>
<sequence length="96" mass="10894">MSRFDGRRVVISVQGRRLLCPAWEYARQTFREQVPGLLERYQRRTSRLTRQLGAVVTELAGRAGSRLSAVLAVAVSRSTALRLLMRLPPPPPRIPR</sequence>
<accession>A0A2T0MK69</accession>
<dbReference type="Proteomes" id="UP000238312">
    <property type="component" value="Unassembled WGS sequence"/>
</dbReference>
<dbReference type="AlphaFoldDB" id="A0A2T0MK69"/>
<evidence type="ECO:0008006" key="3">
    <source>
        <dbReference type="Google" id="ProtNLM"/>
    </source>
</evidence>
<evidence type="ECO:0000313" key="2">
    <source>
        <dbReference type="Proteomes" id="UP000238312"/>
    </source>
</evidence>
<dbReference type="EMBL" id="PVNG01000024">
    <property type="protein sequence ID" value="PRX58020.1"/>
    <property type="molecule type" value="Genomic_DNA"/>
</dbReference>
<protein>
    <recommendedName>
        <fullName evidence="3">Transposase IS204/IS1001/IS1096/IS1165 family protein</fullName>
    </recommendedName>
</protein>
<comment type="caution">
    <text evidence="1">The sequence shown here is derived from an EMBL/GenBank/DDBJ whole genome shotgun (WGS) entry which is preliminary data.</text>
</comment>
<evidence type="ECO:0000313" key="1">
    <source>
        <dbReference type="EMBL" id="PRX58020.1"/>
    </source>
</evidence>
<dbReference type="PANTHER" id="PTHR33498:SF1">
    <property type="entry name" value="TRANSPOSASE FOR INSERTION SEQUENCE ELEMENT IS1557"/>
    <property type="match status" value="1"/>
</dbReference>
<organism evidence="1 2">
    <name type="scientific">Nonomuraea fuscirosea</name>
    <dbReference type="NCBI Taxonomy" id="1291556"/>
    <lineage>
        <taxon>Bacteria</taxon>
        <taxon>Bacillati</taxon>
        <taxon>Actinomycetota</taxon>
        <taxon>Actinomycetes</taxon>
        <taxon>Streptosporangiales</taxon>
        <taxon>Streptosporangiaceae</taxon>
        <taxon>Nonomuraea</taxon>
    </lineage>
</organism>
<feature type="non-terminal residue" evidence="1">
    <location>
        <position position="96"/>
    </location>
</feature>
<dbReference type="InterPro" id="IPR047951">
    <property type="entry name" value="Transpos_ISL3"/>
</dbReference>
<keyword evidence="2" id="KW-1185">Reference proteome</keyword>
<dbReference type="PANTHER" id="PTHR33498">
    <property type="entry name" value="TRANSPOSASE FOR INSERTION SEQUENCE ELEMENT IS1557"/>
    <property type="match status" value="1"/>
</dbReference>
<reference evidence="1 2" key="1">
    <citation type="submission" date="2018-03" db="EMBL/GenBank/DDBJ databases">
        <title>Genomic Encyclopedia of Type Strains, Phase III (KMG-III): the genomes of soil and plant-associated and newly described type strains.</title>
        <authorList>
            <person name="Whitman W."/>
        </authorList>
    </citation>
    <scope>NUCLEOTIDE SEQUENCE [LARGE SCALE GENOMIC DNA]</scope>
    <source>
        <strain evidence="1 2">CGMCC 4.7104</strain>
    </source>
</reference>
<proteinExistence type="predicted"/>